<dbReference type="AlphaFoldDB" id="A0A016WUB9"/>
<keyword evidence="2" id="KW-1185">Reference proteome</keyword>
<protein>
    <submittedName>
        <fullName evidence="1">Uncharacterized protein</fullName>
    </submittedName>
</protein>
<evidence type="ECO:0000313" key="1">
    <source>
        <dbReference type="EMBL" id="EYC43409.1"/>
    </source>
</evidence>
<gene>
    <name evidence="1" type="primary">Acey_s0494.g2444</name>
    <name evidence="1" type="ORF">Y032_0494g2444</name>
</gene>
<evidence type="ECO:0000313" key="2">
    <source>
        <dbReference type="Proteomes" id="UP000024635"/>
    </source>
</evidence>
<dbReference type="EMBL" id="JARK01000094">
    <property type="protein sequence ID" value="EYC43409.1"/>
    <property type="molecule type" value="Genomic_DNA"/>
</dbReference>
<sequence>MSVPFLGYGTLHLERAARSSSVIGQFMQMANRRAWLRCPFQVLLGLSAQLLSYSPRHIFESKNKQYPRTTAEVHNAKNILPSGYSLIMCHSGYFSTMLEFICLIQCFIHSQDEQYLTRGRLEALYS</sequence>
<comment type="caution">
    <text evidence="1">The sequence shown here is derived from an EMBL/GenBank/DDBJ whole genome shotgun (WGS) entry which is preliminary data.</text>
</comment>
<organism evidence="1 2">
    <name type="scientific">Ancylostoma ceylanicum</name>
    <dbReference type="NCBI Taxonomy" id="53326"/>
    <lineage>
        <taxon>Eukaryota</taxon>
        <taxon>Metazoa</taxon>
        <taxon>Ecdysozoa</taxon>
        <taxon>Nematoda</taxon>
        <taxon>Chromadorea</taxon>
        <taxon>Rhabditida</taxon>
        <taxon>Rhabditina</taxon>
        <taxon>Rhabditomorpha</taxon>
        <taxon>Strongyloidea</taxon>
        <taxon>Ancylostomatidae</taxon>
        <taxon>Ancylostomatinae</taxon>
        <taxon>Ancylostoma</taxon>
    </lineage>
</organism>
<name>A0A016WUB9_9BILA</name>
<dbReference type="Proteomes" id="UP000024635">
    <property type="component" value="Unassembled WGS sequence"/>
</dbReference>
<proteinExistence type="predicted"/>
<accession>A0A016WUB9</accession>
<reference evidence="2" key="1">
    <citation type="journal article" date="2015" name="Nat. Genet.">
        <title>The genome and transcriptome of the zoonotic hookworm Ancylostoma ceylanicum identify infection-specific gene families.</title>
        <authorList>
            <person name="Schwarz E.M."/>
            <person name="Hu Y."/>
            <person name="Antoshechkin I."/>
            <person name="Miller M.M."/>
            <person name="Sternberg P.W."/>
            <person name="Aroian R.V."/>
        </authorList>
    </citation>
    <scope>NUCLEOTIDE SEQUENCE</scope>
    <source>
        <strain evidence="2">HY135</strain>
    </source>
</reference>